<dbReference type="Proteomes" id="UP000077671">
    <property type="component" value="Unassembled WGS sequence"/>
</dbReference>
<dbReference type="AlphaFoldDB" id="A0A8T8SRS6"/>
<accession>A0A8T8SRS6</accession>
<dbReference type="EMBL" id="LWDD02001659">
    <property type="protein sequence ID" value="KAE8246358.1"/>
    <property type="molecule type" value="Genomic_DNA"/>
</dbReference>
<reference evidence="2" key="2">
    <citation type="journal article" date="2019" name="IMA Fungus">
        <title>Genome sequencing and comparison of five Tilletia species to identify candidate genes for the detection of regulated species infecting wheat.</title>
        <authorList>
            <person name="Nguyen H.D.T."/>
            <person name="Sultana T."/>
            <person name="Kesanakurti P."/>
            <person name="Hambleton S."/>
        </authorList>
    </citation>
    <scope>NUCLEOTIDE SEQUENCE</scope>
    <source>
        <strain evidence="2">DAOMC 238032</strain>
    </source>
</reference>
<name>A0A8T8SRS6_9BASI</name>
<gene>
    <name evidence="2" type="ORF">A4X03_0g7272</name>
</gene>
<evidence type="ECO:0000313" key="2">
    <source>
        <dbReference type="EMBL" id="KAE8246358.1"/>
    </source>
</evidence>
<feature type="region of interest" description="Disordered" evidence="1">
    <location>
        <begin position="35"/>
        <end position="74"/>
    </location>
</feature>
<feature type="non-terminal residue" evidence="2">
    <location>
        <position position="1"/>
    </location>
</feature>
<proteinExistence type="predicted"/>
<evidence type="ECO:0000256" key="1">
    <source>
        <dbReference type="SAM" id="MobiDB-lite"/>
    </source>
</evidence>
<organism evidence="2 3">
    <name type="scientific">Tilletia caries</name>
    <name type="common">wheat bunt fungus</name>
    <dbReference type="NCBI Taxonomy" id="13290"/>
    <lineage>
        <taxon>Eukaryota</taxon>
        <taxon>Fungi</taxon>
        <taxon>Dikarya</taxon>
        <taxon>Basidiomycota</taxon>
        <taxon>Ustilaginomycotina</taxon>
        <taxon>Exobasidiomycetes</taxon>
        <taxon>Tilletiales</taxon>
        <taxon>Tilletiaceae</taxon>
        <taxon>Tilletia</taxon>
    </lineage>
</organism>
<comment type="caution">
    <text evidence="2">The sequence shown here is derived from an EMBL/GenBank/DDBJ whole genome shotgun (WGS) entry which is preliminary data.</text>
</comment>
<reference evidence="2" key="1">
    <citation type="submission" date="2016-04" db="EMBL/GenBank/DDBJ databases">
        <authorList>
            <person name="Nguyen H.D."/>
            <person name="Kesanakurti P."/>
            <person name="Cullis J."/>
            <person name="Levesque C.A."/>
            <person name="Hambleton S."/>
        </authorList>
    </citation>
    <scope>NUCLEOTIDE SEQUENCE</scope>
    <source>
        <strain evidence="2">DAOMC 238032</strain>
    </source>
</reference>
<protein>
    <submittedName>
        <fullName evidence="2">Uncharacterized protein</fullName>
    </submittedName>
</protein>
<feature type="compositionally biased region" description="Low complexity" evidence="1">
    <location>
        <begin position="63"/>
        <end position="74"/>
    </location>
</feature>
<feature type="region of interest" description="Disordered" evidence="1">
    <location>
        <begin position="1"/>
        <end position="23"/>
    </location>
</feature>
<sequence>GTTAQGEDEGGSSRAGRGRTDDEQVVDLCVSLAASTSSPDWLLSSGGDKYRAVGGGEEEEDGSSNGSWSRTESD</sequence>
<evidence type="ECO:0000313" key="3">
    <source>
        <dbReference type="Proteomes" id="UP000077671"/>
    </source>
</evidence>
<feature type="compositionally biased region" description="Acidic residues" evidence="1">
    <location>
        <begin position="1"/>
        <end position="10"/>
    </location>
</feature>